<dbReference type="PANTHER" id="PTHR31099">
    <property type="entry name" value="OS06G0165300 PROTEIN"/>
    <property type="match status" value="1"/>
</dbReference>
<name>A0AAD9ZK76_9ROSI</name>
<comment type="caution">
    <text evidence="2">The sequence shown here is derived from an EMBL/GenBank/DDBJ whole genome shotgun (WGS) entry which is preliminary data.</text>
</comment>
<proteinExistence type="predicted"/>
<dbReference type="PANTHER" id="PTHR31099:SF28">
    <property type="entry name" value="F5J5.12"/>
    <property type="match status" value="1"/>
</dbReference>
<evidence type="ECO:0000313" key="2">
    <source>
        <dbReference type="EMBL" id="KAK3182784.1"/>
    </source>
</evidence>
<feature type="compositionally biased region" description="Basic and acidic residues" evidence="1">
    <location>
        <begin position="369"/>
        <end position="378"/>
    </location>
</feature>
<protein>
    <submittedName>
        <fullName evidence="2">Uncharacterized protein</fullName>
    </submittedName>
</protein>
<gene>
    <name evidence="2" type="ORF">Dsin_030070</name>
</gene>
<dbReference type="EMBL" id="JANJYJ010000010">
    <property type="protein sequence ID" value="KAK3182784.1"/>
    <property type="molecule type" value="Genomic_DNA"/>
</dbReference>
<reference evidence="2" key="1">
    <citation type="journal article" date="2023" name="Plant J.">
        <title>Genome sequences and population genomics provide insights into the demographic history, inbreeding, and mutation load of two 'living fossil' tree species of Dipteronia.</title>
        <authorList>
            <person name="Feng Y."/>
            <person name="Comes H.P."/>
            <person name="Chen J."/>
            <person name="Zhu S."/>
            <person name="Lu R."/>
            <person name="Zhang X."/>
            <person name="Li P."/>
            <person name="Qiu J."/>
            <person name="Olsen K.M."/>
            <person name="Qiu Y."/>
        </authorList>
    </citation>
    <scope>NUCLEOTIDE SEQUENCE</scope>
    <source>
        <strain evidence="2">NBL</strain>
    </source>
</reference>
<keyword evidence="3" id="KW-1185">Reference proteome</keyword>
<accession>A0AAD9ZK76</accession>
<feature type="region of interest" description="Disordered" evidence="1">
    <location>
        <begin position="350"/>
        <end position="388"/>
    </location>
</feature>
<organism evidence="2 3">
    <name type="scientific">Dipteronia sinensis</name>
    <dbReference type="NCBI Taxonomy" id="43782"/>
    <lineage>
        <taxon>Eukaryota</taxon>
        <taxon>Viridiplantae</taxon>
        <taxon>Streptophyta</taxon>
        <taxon>Embryophyta</taxon>
        <taxon>Tracheophyta</taxon>
        <taxon>Spermatophyta</taxon>
        <taxon>Magnoliopsida</taxon>
        <taxon>eudicotyledons</taxon>
        <taxon>Gunneridae</taxon>
        <taxon>Pentapetalae</taxon>
        <taxon>rosids</taxon>
        <taxon>malvids</taxon>
        <taxon>Sapindales</taxon>
        <taxon>Sapindaceae</taxon>
        <taxon>Hippocastanoideae</taxon>
        <taxon>Acereae</taxon>
        <taxon>Dipteronia</taxon>
    </lineage>
</organism>
<dbReference type="Proteomes" id="UP001281410">
    <property type="component" value="Unassembled WGS sequence"/>
</dbReference>
<evidence type="ECO:0000313" key="3">
    <source>
        <dbReference type="Proteomes" id="UP001281410"/>
    </source>
</evidence>
<dbReference type="AlphaFoldDB" id="A0AAD9ZK76"/>
<sequence length="448" mass="50491">MSNDSSTSEPSFTWTNLGSKDDVGGIEVGSLDVGRQITVAKPTEIVIDSSRILESGAVCAVVQRDKSPEYIDIDEPSCSGRPLSILAGDNPRSVLTEADMDGIRTLYGIPESVVLRAPKEHERADWDIPGWTCFYEYNLRQGFRFHVPSLARRLLVYYDIAPGQLMPNSWRILISLFVLREKYNLPFGIGSLLHNYYLKEHIHEKGRYSLILRSNAKPIITDLTTNDRRWKDTFFFAKGLLIDGPFGNEMYAYRRVWNRYELINAESKPRCDDAVSRTQRVLAIPVEKRSWRVLMAEANSLSSMKFTMPNSEEALKRQREAMAKRRAAALAKKNVEEAFKEKSLIPIIEQPLESSTETDPLRPPKRRKTAEEKGKGKSIEGGSKGASTEVVKNKADLTSVTFSKEVSVFKEPDSFLKKSNDLLFSIDGDLLKGKTTEGMMDASLISTF</sequence>
<evidence type="ECO:0000256" key="1">
    <source>
        <dbReference type="SAM" id="MobiDB-lite"/>
    </source>
</evidence>